<dbReference type="PANTHER" id="PTHR35546:SF130">
    <property type="entry name" value="EXPRESSED PROTEIN"/>
    <property type="match status" value="1"/>
</dbReference>
<reference evidence="2 3" key="2">
    <citation type="submission" date="2020-07" db="EMBL/GenBank/DDBJ databases">
        <title>Genome assembly of wild tea tree DASZ reveals pedigree and selection history of tea varieties.</title>
        <authorList>
            <person name="Zhang W."/>
        </authorList>
    </citation>
    <scope>NUCLEOTIDE SEQUENCE [LARGE SCALE GENOMIC DNA]</scope>
    <source>
        <strain evidence="3">cv. G240</strain>
        <tissue evidence="2">Leaf</tissue>
    </source>
</reference>
<dbReference type="PANTHER" id="PTHR35546">
    <property type="entry name" value="F-BOX PROTEIN INTERACTION DOMAIN PROTEIN-RELATED"/>
    <property type="match status" value="1"/>
</dbReference>
<accession>A0A7J7GV06</accession>
<name>A0A7J7GV06_CAMSI</name>
<dbReference type="InterPro" id="IPR006527">
    <property type="entry name" value="F-box-assoc_dom_typ1"/>
</dbReference>
<evidence type="ECO:0000259" key="1">
    <source>
        <dbReference type="Pfam" id="PF07734"/>
    </source>
</evidence>
<evidence type="ECO:0000313" key="2">
    <source>
        <dbReference type="EMBL" id="KAF5944599.1"/>
    </source>
</evidence>
<dbReference type="Proteomes" id="UP000593564">
    <property type="component" value="Unassembled WGS sequence"/>
</dbReference>
<dbReference type="InterPro" id="IPR055290">
    <property type="entry name" value="At3g26010-like"/>
</dbReference>
<organism evidence="2 3">
    <name type="scientific">Camellia sinensis</name>
    <name type="common">Tea plant</name>
    <name type="synonym">Thea sinensis</name>
    <dbReference type="NCBI Taxonomy" id="4442"/>
    <lineage>
        <taxon>Eukaryota</taxon>
        <taxon>Viridiplantae</taxon>
        <taxon>Streptophyta</taxon>
        <taxon>Embryophyta</taxon>
        <taxon>Tracheophyta</taxon>
        <taxon>Spermatophyta</taxon>
        <taxon>Magnoliopsida</taxon>
        <taxon>eudicotyledons</taxon>
        <taxon>Gunneridae</taxon>
        <taxon>Pentapetalae</taxon>
        <taxon>asterids</taxon>
        <taxon>Ericales</taxon>
        <taxon>Theaceae</taxon>
        <taxon>Camellia</taxon>
    </lineage>
</organism>
<protein>
    <recommendedName>
        <fullName evidence="1">F-box associated beta-propeller type 1 domain-containing protein</fullName>
    </recommendedName>
</protein>
<evidence type="ECO:0000313" key="3">
    <source>
        <dbReference type="Proteomes" id="UP000593564"/>
    </source>
</evidence>
<dbReference type="EMBL" id="JACBKZ010000008">
    <property type="protein sequence ID" value="KAF5944599.1"/>
    <property type="molecule type" value="Genomic_DNA"/>
</dbReference>
<keyword evidence="3" id="KW-1185">Reference proteome</keyword>
<proteinExistence type="predicted"/>
<dbReference type="NCBIfam" id="TIGR01640">
    <property type="entry name" value="F_box_assoc_1"/>
    <property type="match status" value="1"/>
</dbReference>
<dbReference type="AlphaFoldDB" id="A0A7J7GV06"/>
<sequence length="308" mass="35131">MFKDVNSVSLQSHSTLPPFTFLDGVGEESTHMFVNSCNGLLLCSKIYRDHYIVCNPTTQKYTALPERVGTSFRLFYDKFGAYLAFDPSKSPHYKVVLVDYSLDYAGSSGRSYLTEIYSSESASWKHVCVSAPPGGTFKHRVFWNGAIHWMNSMNLHIRFDVDGENLTGTPMPAYPKILSEDKILYFGECHGHLFLIQNRQSFPVGFRILEMNRDYCCWNVMYRVNLRPIIDVFPAKIYPKFNVLCVVKGANEEDIALVLAIPGKVIYEGGKVISYNLNSKTLKVLGKCVYWETTWYNTHQFIESLSPV</sequence>
<dbReference type="InterPro" id="IPR017451">
    <property type="entry name" value="F-box-assoc_interact_dom"/>
</dbReference>
<comment type="caution">
    <text evidence="2">The sequence shown here is derived from an EMBL/GenBank/DDBJ whole genome shotgun (WGS) entry which is preliminary data.</text>
</comment>
<gene>
    <name evidence="2" type="ORF">HYC85_018676</name>
</gene>
<feature type="domain" description="F-box associated beta-propeller type 1" evidence="1">
    <location>
        <begin position="32"/>
        <end position="166"/>
    </location>
</feature>
<dbReference type="Pfam" id="PF07734">
    <property type="entry name" value="FBA_1"/>
    <property type="match status" value="1"/>
</dbReference>
<reference evidence="3" key="1">
    <citation type="journal article" date="2020" name="Nat. Commun.">
        <title>Genome assembly of wild tea tree DASZ reveals pedigree and selection history of tea varieties.</title>
        <authorList>
            <person name="Zhang W."/>
            <person name="Zhang Y."/>
            <person name="Qiu H."/>
            <person name="Guo Y."/>
            <person name="Wan H."/>
            <person name="Zhang X."/>
            <person name="Scossa F."/>
            <person name="Alseekh S."/>
            <person name="Zhang Q."/>
            <person name="Wang P."/>
            <person name="Xu L."/>
            <person name="Schmidt M.H."/>
            <person name="Jia X."/>
            <person name="Li D."/>
            <person name="Zhu A."/>
            <person name="Guo F."/>
            <person name="Chen W."/>
            <person name="Ni D."/>
            <person name="Usadel B."/>
            <person name="Fernie A.R."/>
            <person name="Wen W."/>
        </authorList>
    </citation>
    <scope>NUCLEOTIDE SEQUENCE [LARGE SCALE GENOMIC DNA]</scope>
    <source>
        <strain evidence="3">cv. G240</strain>
    </source>
</reference>